<accession>A0A0G3GXH3</accession>
<dbReference type="Gene3D" id="3.40.630.30">
    <property type="match status" value="1"/>
</dbReference>
<dbReference type="STRING" id="1050174.CEPID_11925"/>
<gene>
    <name evidence="2" type="ORF">CEPID_11925</name>
</gene>
<keyword evidence="2" id="KW-0808">Transferase</keyword>
<dbReference type="GO" id="GO:0016740">
    <property type="term" value="F:transferase activity"/>
    <property type="evidence" value="ECO:0007669"/>
    <property type="project" value="UniProtKB-KW"/>
</dbReference>
<evidence type="ECO:0000313" key="3">
    <source>
        <dbReference type="Proteomes" id="UP000035368"/>
    </source>
</evidence>
<dbReference type="KEGG" id="cei:CEPID_11925"/>
<protein>
    <submittedName>
        <fullName evidence="2">Putative acetyltransferase</fullName>
    </submittedName>
</protein>
<dbReference type="RefSeq" id="WP_047241091.1">
    <property type="nucleotide sequence ID" value="NZ_CP011541.1"/>
</dbReference>
<feature type="domain" description="N-acetyltransferase" evidence="1">
    <location>
        <begin position="12"/>
        <end position="99"/>
    </location>
</feature>
<dbReference type="InterPro" id="IPR016181">
    <property type="entry name" value="Acyl_CoA_acyltransferase"/>
</dbReference>
<dbReference type="EMBL" id="CP011541">
    <property type="protein sequence ID" value="AKK04213.1"/>
    <property type="molecule type" value="Genomic_DNA"/>
</dbReference>
<keyword evidence="3" id="KW-1185">Reference proteome</keyword>
<dbReference type="AlphaFoldDB" id="A0A0G3GXH3"/>
<reference evidence="2 3" key="1">
    <citation type="submission" date="2015-05" db="EMBL/GenBank/DDBJ databases">
        <title>Complete genome sequence of Corynebacterium epidermidicanis DSM 45586, isolated from the skin of a dog suffering from pruritus.</title>
        <authorList>
            <person name="Ruckert C."/>
            <person name="Albersmeier A."/>
            <person name="Winkler A."/>
            <person name="Tauch A."/>
        </authorList>
    </citation>
    <scope>NUCLEOTIDE SEQUENCE [LARGE SCALE GENOMIC DNA]</scope>
    <source>
        <strain evidence="2 3">DSM 45586</strain>
    </source>
</reference>
<name>A0A0G3GXH3_9CORY</name>
<evidence type="ECO:0000313" key="2">
    <source>
        <dbReference type="EMBL" id="AKK04213.1"/>
    </source>
</evidence>
<dbReference type="OrthoDB" id="5405911at2"/>
<dbReference type="SUPFAM" id="SSF55729">
    <property type="entry name" value="Acyl-CoA N-acyltransferases (Nat)"/>
    <property type="match status" value="1"/>
</dbReference>
<organism evidence="2 3">
    <name type="scientific">Corynebacterium epidermidicanis</name>
    <dbReference type="NCBI Taxonomy" id="1050174"/>
    <lineage>
        <taxon>Bacteria</taxon>
        <taxon>Bacillati</taxon>
        <taxon>Actinomycetota</taxon>
        <taxon>Actinomycetes</taxon>
        <taxon>Mycobacteriales</taxon>
        <taxon>Corynebacteriaceae</taxon>
        <taxon>Corynebacterium</taxon>
    </lineage>
</organism>
<sequence length="114" mass="12570">MTLKDKTGAEVDVTKEDSSYVIRDDAGNKLGATCFMEHENERVFYHTEIGDEFSGRGLATVLIATALDDTFNEGKTVVPVCPAVKHYVTHHPEELGGEVRKPTTADIDFVRSNL</sequence>
<dbReference type="Proteomes" id="UP000035368">
    <property type="component" value="Chromosome"/>
</dbReference>
<proteinExistence type="predicted"/>
<dbReference type="Pfam" id="PF14542">
    <property type="entry name" value="Acetyltransf_CG"/>
    <property type="match status" value="1"/>
</dbReference>
<dbReference type="PROSITE" id="PS51729">
    <property type="entry name" value="GNAT_YJDJ"/>
    <property type="match status" value="1"/>
</dbReference>
<dbReference type="PATRIC" id="fig|1050174.4.peg.2409"/>
<evidence type="ECO:0000259" key="1">
    <source>
        <dbReference type="PROSITE" id="PS51729"/>
    </source>
</evidence>
<dbReference type="InterPro" id="IPR031165">
    <property type="entry name" value="GNAT_YJDJ"/>
</dbReference>